<keyword evidence="1" id="KW-0433">Leucine-rich repeat</keyword>
<dbReference type="Pfam" id="PF13516">
    <property type="entry name" value="LRR_6"/>
    <property type="match status" value="7"/>
</dbReference>
<dbReference type="PROSITE" id="PS51450">
    <property type="entry name" value="LRR"/>
    <property type="match status" value="1"/>
</dbReference>
<keyword evidence="4" id="KW-1185">Reference proteome</keyword>
<evidence type="ECO:0000313" key="3">
    <source>
        <dbReference type="Ensembl" id="ENSSRHP00000000803.1"/>
    </source>
</evidence>
<dbReference type="AlphaFoldDB" id="A0A673FNN2"/>
<dbReference type="Gene3D" id="3.80.10.10">
    <property type="entry name" value="Ribonuclease Inhibitor"/>
    <property type="match status" value="3"/>
</dbReference>
<protein>
    <submittedName>
        <fullName evidence="3">Uncharacterized protein</fullName>
    </submittedName>
</protein>
<dbReference type="InterPro" id="IPR001611">
    <property type="entry name" value="Leu-rich_rpt"/>
</dbReference>
<dbReference type="SMART" id="SM00368">
    <property type="entry name" value="LRR_RI"/>
    <property type="match status" value="9"/>
</dbReference>
<sequence length="294" mass="31989">LMTSINKAKLSSSQWSSEECVIVLYRLWDCGLTDESCAALASALRSNPSHLRQLDMSRNELGNLGVNLLSEVLGDPHCNLKKLELRYCGLTDEGCAALASALRSNPSHLRDLDLSGNKLGDSVMLLSDNKKCVIVLYRLWDCGVTDEGCAALASALRSNPSHLRQLDLSRNKLQDLDVKLLCAALKDPQCKLEILELSYCGITDEGCAALASALRSNPSHLRHLNLIGNKQQKLEEKLSDCGITDEGCAALASALRSNPSHLRQLILSGNEMGNSVNLLSVVLEDPHCKLEILQ</sequence>
<organism evidence="3 4">
    <name type="scientific">Sinocyclocheilus rhinocerous</name>
    <dbReference type="NCBI Taxonomy" id="307959"/>
    <lineage>
        <taxon>Eukaryota</taxon>
        <taxon>Metazoa</taxon>
        <taxon>Chordata</taxon>
        <taxon>Craniata</taxon>
        <taxon>Vertebrata</taxon>
        <taxon>Euteleostomi</taxon>
        <taxon>Actinopterygii</taxon>
        <taxon>Neopterygii</taxon>
        <taxon>Teleostei</taxon>
        <taxon>Ostariophysi</taxon>
        <taxon>Cypriniformes</taxon>
        <taxon>Cyprinidae</taxon>
        <taxon>Cyprininae</taxon>
        <taxon>Sinocyclocheilus</taxon>
    </lineage>
</organism>
<accession>A0A673FNN2</accession>
<keyword evidence="2" id="KW-0677">Repeat</keyword>
<dbReference type="Ensembl" id="ENSSRHT00000000847.1">
    <property type="protein sequence ID" value="ENSSRHP00000000803.1"/>
    <property type="gene ID" value="ENSSRHG00000000587.1"/>
</dbReference>
<evidence type="ECO:0000256" key="2">
    <source>
        <dbReference type="ARBA" id="ARBA00022737"/>
    </source>
</evidence>
<dbReference type="InterPro" id="IPR032675">
    <property type="entry name" value="LRR_dom_sf"/>
</dbReference>
<name>A0A673FNN2_9TELE</name>
<evidence type="ECO:0000313" key="4">
    <source>
        <dbReference type="Proteomes" id="UP000472270"/>
    </source>
</evidence>
<dbReference type="SUPFAM" id="SSF52047">
    <property type="entry name" value="RNI-like"/>
    <property type="match status" value="1"/>
</dbReference>
<dbReference type="PANTHER" id="PTHR24106">
    <property type="entry name" value="NACHT, LRR AND CARD DOMAINS-CONTAINING"/>
    <property type="match status" value="1"/>
</dbReference>
<proteinExistence type="predicted"/>
<dbReference type="Proteomes" id="UP000472270">
    <property type="component" value="Unassembled WGS sequence"/>
</dbReference>
<dbReference type="InterPro" id="IPR051261">
    <property type="entry name" value="NLR"/>
</dbReference>
<evidence type="ECO:0000256" key="1">
    <source>
        <dbReference type="ARBA" id="ARBA00022614"/>
    </source>
</evidence>
<reference evidence="3" key="1">
    <citation type="submission" date="2025-08" db="UniProtKB">
        <authorList>
            <consortium name="Ensembl"/>
        </authorList>
    </citation>
    <scope>IDENTIFICATION</scope>
</reference>
<reference evidence="3" key="2">
    <citation type="submission" date="2025-09" db="UniProtKB">
        <authorList>
            <consortium name="Ensembl"/>
        </authorList>
    </citation>
    <scope>IDENTIFICATION</scope>
</reference>